<evidence type="ECO:0000256" key="3">
    <source>
        <dbReference type="ARBA" id="ARBA00022793"/>
    </source>
</evidence>
<dbReference type="PROSITE" id="PS00392">
    <property type="entry name" value="DDC_GAD_HDC_YDC"/>
    <property type="match status" value="1"/>
</dbReference>
<dbReference type="Gene3D" id="3.40.640.10">
    <property type="entry name" value="Type I PLP-dependent aspartate aminotransferase-like (Major domain)"/>
    <property type="match status" value="1"/>
</dbReference>
<dbReference type="GO" id="GO:0005737">
    <property type="term" value="C:cytoplasm"/>
    <property type="evidence" value="ECO:0007669"/>
    <property type="project" value="TreeGrafter"/>
</dbReference>
<dbReference type="InterPro" id="IPR002129">
    <property type="entry name" value="PyrdxlP-dep_de-COase"/>
</dbReference>
<feature type="modified residue" description="N6-(pyridoxal phosphate)lysine" evidence="6">
    <location>
        <position position="308"/>
    </location>
</feature>
<dbReference type="InterPro" id="IPR010977">
    <property type="entry name" value="Aromatic_deC"/>
</dbReference>
<name>A0A369CLX9_9GAMM</name>
<dbReference type="PANTHER" id="PTHR11999:SF70">
    <property type="entry name" value="MIP05841P"/>
    <property type="match status" value="1"/>
</dbReference>
<dbReference type="PRINTS" id="PR00800">
    <property type="entry name" value="YHDCRBOXLASE"/>
</dbReference>
<keyword evidence="9" id="KW-1185">Reference proteome</keyword>
<evidence type="ECO:0000313" key="9">
    <source>
        <dbReference type="Proteomes" id="UP000252707"/>
    </source>
</evidence>
<protein>
    <submittedName>
        <fullName evidence="8">Aromatic-L-amino-acid decarboxylase</fullName>
    </submittedName>
</protein>
<evidence type="ECO:0000256" key="7">
    <source>
        <dbReference type="RuleBase" id="RU000382"/>
    </source>
</evidence>
<evidence type="ECO:0000256" key="2">
    <source>
        <dbReference type="ARBA" id="ARBA00009533"/>
    </source>
</evidence>
<dbReference type="PANTHER" id="PTHR11999">
    <property type="entry name" value="GROUP II PYRIDOXAL-5-PHOSPHATE DECARBOXYLASE"/>
    <property type="match status" value="1"/>
</dbReference>
<dbReference type="Gene3D" id="1.20.1340.10">
    <property type="entry name" value="dopa decarboxylase, N-terminal domain"/>
    <property type="match status" value="1"/>
</dbReference>
<comment type="caution">
    <text evidence="8">The sequence shown here is derived from an EMBL/GenBank/DDBJ whole genome shotgun (WGS) entry which is preliminary data.</text>
</comment>
<dbReference type="InterPro" id="IPR015424">
    <property type="entry name" value="PyrdxlP-dep_Trfase"/>
</dbReference>
<proteinExistence type="inferred from homology"/>
<dbReference type="InterPro" id="IPR015421">
    <property type="entry name" value="PyrdxlP-dep_Trfase_major"/>
</dbReference>
<dbReference type="Gene3D" id="3.90.1150.10">
    <property type="entry name" value="Aspartate Aminotransferase, domain 1"/>
    <property type="match status" value="1"/>
</dbReference>
<dbReference type="Proteomes" id="UP000252707">
    <property type="component" value="Unassembled WGS sequence"/>
</dbReference>
<dbReference type="Pfam" id="PF00282">
    <property type="entry name" value="Pyridoxal_deC"/>
    <property type="match status" value="1"/>
</dbReference>
<evidence type="ECO:0000256" key="5">
    <source>
        <dbReference type="ARBA" id="ARBA00023239"/>
    </source>
</evidence>
<evidence type="ECO:0000256" key="6">
    <source>
        <dbReference type="PIRSR" id="PIRSR602129-50"/>
    </source>
</evidence>
<evidence type="ECO:0000256" key="1">
    <source>
        <dbReference type="ARBA" id="ARBA00001933"/>
    </source>
</evidence>
<dbReference type="EMBL" id="QPJY01000001">
    <property type="protein sequence ID" value="RCX32864.1"/>
    <property type="molecule type" value="Genomic_DNA"/>
</dbReference>
<dbReference type="SUPFAM" id="SSF53383">
    <property type="entry name" value="PLP-dependent transferases"/>
    <property type="match status" value="1"/>
</dbReference>
<organism evidence="8 9">
    <name type="scientific">Thioalbus denitrificans</name>
    <dbReference type="NCBI Taxonomy" id="547122"/>
    <lineage>
        <taxon>Bacteria</taxon>
        <taxon>Pseudomonadati</taxon>
        <taxon>Pseudomonadota</taxon>
        <taxon>Gammaproteobacteria</taxon>
        <taxon>Chromatiales</taxon>
        <taxon>Ectothiorhodospiraceae</taxon>
        <taxon>Thioalbus</taxon>
    </lineage>
</organism>
<dbReference type="InterPro" id="IPR021115">
    <property type="entry name" value="Pyridoxal-P_BS"/>
</dbReference>
<dbReference type="GO" id="GO:0030170">
    <property type="term" value="F:pyridoxal phosphate binding"/>
    <property type="evidence" value="ECO:0007669"/>
    <property type="project" value="InterPro"/>
</dbReference>
<evidence type="ECO:0000313" key="8">
    <source>
        <dbReference type="EMBL" id="RCX32864.1"/>
    </source>
</evidence>
<gene>
    <name evidence="8" type="ORF">DFQ59_101162</name>
</gene>
<comment type="similarity">
    <text evidence="2 7">Belongs to the group II decarboxylase family.</text>
</comment>
<dbReference type="RefSeq" id="WP_211314731.1">
    <property type="nucleotide sequence ID" value="NZ_QPJY01000001.1"/>
</dbReference>
<sequence length="484" mass="52358">MTDRQQTGYHMSPEDFRRHGHALVDWIAAYWQRVESLPVRSRAAPGEVAAALPGSAPERGEPFAAMLEDVERVILPGLTHWQSPNFFAYFPANTSAPSVLGELLAAGLGVQGMLWATSPACTELETRVLDWLAELLGLPAAFRSDGGGGGVIQDSASGAALCALLAARERASDGAANERGCDRRLTAYASTETHSSIEKAVKIAGLGREQLRIIPVDDHFAMDAGALARQMAADVAAGFTPAFVCATVGTTSSTAVDPVAAIAAVARRFGAWLHVDAAMAGSAMICPEFRALQAGVEQADSYCFDPHKWLFTNFDCSCLFVRERGALIRALSVLPEYLRNRASESGAVIDYRDWHVPLGRRFRALKLWFVLRHYGAEGLRHHLREHVRLARWFADQVAVHPDFELAAPVPFNLVCFRHRGGDAGSEALLERLNGSGRLYLTHTRLDGRFTLRLCVGQTHTEASHVEAAWAAIRAAAEGTAAPAG</sequence>
<keyword evidence="4 6" id="KW-0663">Pyridoxal phosphate</keyword>
<evidence type="ECO:0000256" key="4">
    <source>
        <dbReference type="ARBA" id="ARBA00022898"/>
    </source>
</evidence>
<accession>A0A369CLX9</accession>
<keyword evidence="3" id="KW-0210">Decarboxylase</keyword>
<keyword evidence="5 7" id="KW-0456">Lyase</keyword>
<dbReference type="GO" id="GO:0016831">
    <property type="term" value="F:carboxy-lyase activity"/>
    <property type="evidence" value="ECO:0007669"/>
    <property type="project" value="UniProtKB-KW"/>
</dbReference>
<reference evidence="8 9" key="1">
    <citation type="submission" date="2018-07" db="EMBL/GenBank/DDBJ databases">
        <title>Genomic Encyclopedia of Type Strains, Phase IV (KMG-IV): sequencing the most valuable type-strain genomes for metagenomic binning, comparative biology and taxonomic classification.</title>
        <authorList>
            <person name="Goeker M."/>
        </authorList>
    </citation>
    <scope>NUCLEOTIDE SEQUENCE [LARGE SCALE GENOMIC DNA]</scope>
    <source>
        <strain evidence="8 9">DSM 26407</strain>
    </source>
</reference>
<comment type="cofactor">
    <cofactor evidence="1 6 7">
        <name>pyridoxal 5'-phosphate</name>
        <dbReference type="ChEBI" id="CHEBI:597326"/>
    </cofactor>
</comment>
<dbReference type="GO" id="GO:0006520">
    <property type="term" value="P:amino acid metabolic process"/>
    <property type="evidence" value="ECO:0007669"/>
    <property type="project" value="InterPro"/>
</dbReference>
<dbReference type="InterPro" id="IPR015422">
    <property type="entry name" value="PyrdxlP-dep_Trfase_small"/>
</dbReference>
<dbReference type="GO" id="GO:0019752">
    <property type="term" value="P:carboxylic acid metabolic process"/>
    <property type="evidence" value="ECO:0007669"/>
    <property type="project" value="InterPro"/>
</dbReference>
<dbReference type="AlphaFoldDB" id="A0A369CLX9"/>